<gene>
    <name evidence="4" type="ORF">A9P98_08050</name>
</gene>
<proteinExistence type="predicted"/>
<dbReference type="AlphaFoldDB" id="A0A853MBP7"/>
<dbReference type="RefSeq" id="WP_006278645.1">
    <property type="nucleotide sequence ID" value="NZ_LYXA01000001.1"/>
</dbReference>
<dbReference type="InterPro" id="IPR002941">
    <property type="entry name" value="DNA_methylase_N4/N6"/>
</dbReference>
<protein>
    <recommendedName>
        <fullName evidence="3">DNA methylase N-4/N-6 domain-containing protein</fullName>
    </recommendedName>
</protein>
<feature type="domain" description="DNA methylase N-4/N-6" evidence="3">
    <location>
        <begin position="28"/>
        <end position="60"/>
    </location>
</feature>
<keyword evidence="2" id="KW-0808">Transferase</keyword>
<evidence type="ECO:0000256" key="2">
    <source>
        <dbReference type="ARBA" id="ARBA00022679"/>
    </source>
</evidence>
<organism evidence="4 5">
    <name type="scientific">Cylindrospermopsis raciborskii CS-505</name>
    <dbReference type="NCBI Taxonomy" id="533240"/>
    <lineage>
        <taxon>Bacteria</taxon>
        <taxon>Bacillati</taxon>
        <taxon>Cyanobacteriota</taxon>
        <taxon>Cyanophyceae</taxon>
        <taxon>Nostocales</taxon>
        <taxon>Aphanizomenonaceae</taxon>
        <taxon>Cylindrospermopsis</taxon>
    </lineage>
</organism>
<dbReference type="InterPro" id="IPR029063">
    <property type="entry name" value="SAM-dependent_MTases_sf"/>
</dbReference>
<accession>A0A853MBP7</accession>
<dbReference type="Proteomes" id="UP000093903">
    <property type="component" value="Unassembled WGS sequence"/>
</dbReference>
<dbReference type="GO" id="GO:0008170">
    <property type="term" value="F:N-methyltransferase activity"/>
    <property type="evidence" value="ECO:0007669"/>
    <property type="project" value="InterPro"/>
</dbReference>
<dbReference type="GO" id="GO:0003677">
    <property type="term" value="F:DNA binding"/>
    <property type="evidence" value="ECO:0007669"/>
    <property type="project" value="InterPro"/>
</dbReference>
<evidence type="ECO:0000313" key="5">
    <source>
        <dbReference type="Proteomes" id="UP000093903"/>
    </source>
</evidence>
<dbReference type="Gene3D" id="3.40.50.150">
    <property type="entry name" value="Vaccinia Virus protein VP39"/>
    <property type="match status" value="1"/>
</dbReference>
<dbReference type="Pfam" id="PF01555">
    <property type="entry name" value="N6_N4_Mtase"/>
    <property type="match status" value="1"/>
</dbReference>
<dbReference type="SUPFAM" id="SSF53335">
    <property type="entry name" value="S-adenosyl-L-methionine-dependent methyltransferases"/>
    <property type="match status" value="1"/>
</dbReference>
<evidence type="ECO:0000313" key="4">
    <source>
        <dbReference type="EMBL" id="OBU76279.1"/>
    </source>
</evidence>
<dbReference type="EMBL" id="LYXA01000001">
    <property type="protein sequence ID" value="OBU76279.1"/>
    <property type="molecule type" value="Genomic_DNA"/>
</dbReference>
<comment type="caution">
    <text evidence="4">The sequence shown here is derived from an EMBL/GenBank/DDBJ whole genome shotgun (WGS) entry which is preliminary data.</text>
</comment>
<evidence type="ECO:0000256" key="1">
    <source>
        <dbReference type="ARBA" id="ARBA00022603"/>
    </source>
</evidence>
<keyword evidence="1" id="KW-0489">Methyltransferase</keyword>
<evidence type="ECO:0000259" key="3">
    <source>
        <dbReference type="Pfam" id="PF01555"/>
    </source>
</evidence>
<dbReference type="GO" id="GO:0032259">
    <property type="term" value="P:methylation"/>
    <property type="evidence" value="ECO:0007669"/>
    <property type="project" value="UniProtKB-KW"/>
</dbReference>
<name>A0A853MBP7_9CYAN</name>
<sequence length="87" mass="9903">MCSHELTNSHIISYYVQGQEKCNYLTTFFIRSGSIAEAAIKTGRKAIGIEINPNYVNIAVQKVKNIRYEEENQVKQGSLFDLVTDIF</sequence>
<reference evidence="4 5" key="1">
    <citation type="submission" date="2016-05" db="EMBL/GenBank/DDBJ databases">
        <title>First complete genome of the cyanobacterium Cylindrospermopsis raciborskii CS505, containing a circular chromosome and a single extrachromosomal element.</title>
        <authorList>
            <person name="Fuentes J."/>
            <person name="Tamames J."/>
            <person name="Allen E."/>
            <person name="Plominski A."/>
            <person name="Vasquez M."/>
        </authorList>
    </citation>
    <scope>NUCLEOTIDE SEQUENCE [LARGE SCALE GENOMIC DNA]</scope>
    <source>
        <strain evidence="4 5">CS505</strain>
    </source>
</reference>